<gene>
    <name evidence="2" type="ORF">GCM10009717_04050</name>
</gene>
<dbReference type="Proteomes" id="UP001499954">
    <property type="component" value="Unassembled WGS sequence"/>
</dbReference>
<comment type="caution">
    <text evidence="2">The sequence shown here is derived from an EMBL/GenBank/DDBJ whole genome shotgun (WGS) entry which is preliminary data.</text>
</comment>
<sequence length="115" mass="12153">MSAVRTDVDAPRSVVKPWRGYIWTAVVGVVVVPLALGLAFNSYAAPDDAAFVRMAFAQVAGSTIAIVTMLALVALSLIRRTRAATPVLIVAALLVIQYSVVVLSMASDLLLQRIG</sequence>
<dbReference type="RefSeq" id="WP_157414985.1">
    <property type="nucleotide sequence ID" value="NZ_BAAAMK010000001.1"/>
</dbReference>
<name>A0ABP5BCU9_9MICO</name>
<evidence type="ECO:0000313" key="2">
    <source>
        <dbReference type="EMBL" id="GAA1940950.1"/>
    </source>
</evidence>
<feature type="transmembrane region" description="Helical" evidence="1">
    <location>
        <begin position="21"/>
        <end position="43"/>
    </location>
</feature>
<accession>A0ABP5BCU9</accession>
<organism evidence="2 3">
    <name type="scientific">Agromyces allii</name>
    <dbReference type="NCBI Taxonomy" id="393607"/>
    <lineage>
        <taxon>Bacteria</taxon>
        <taxon>Bacillati</taxon>
        <taxon>Actinomycetota</taxon>
        <taxon>Actinomycetes</taxon>
        <taxon>Micrococcales</taxon>
        <taxon>Microbacteriaceae</taxon>
        <taxon>Agromyces</taxon>
    </lineage>
</organism>
<evidence type="ECO:0000313" key="3">
    <source>
        <dbReference type="Proteomes" id="UP001499954"/>
    </source>
</evidence>
<keyword evidence="3" id="KW-1185">Reference proteome</keyword>
<keyword evidence="1" id="KW-1133">Transmembrane helix</keyword>
<feature type="transmembrane region" description="Helical" evidence="1">
    <location>
        <begin position="87"/>
        <end position="106"/>
    </location>
</feature>
<evidence type="ECO:0000256" key="1">
    <source>
        <dbReference type="SAM" id="Phobius"/>
    </source>
</evidence>
<keyword evidence="1" id="KW-0472">Membrane</keyword>
<feature type="transmembrane region" description="Helical" evidence="1">
    <location>
        <begin position="55"/>
        <end position="75"/>
    </location>
</feature>
<keyword evidence="1" id="KW-0812">Transmembrane</keyword>
<proteinExistence type="predicted"/>
<protein>
    <submittedName>
        <fullName evidence="2">Uncharacterized protein</fullName>
    </submittedName>
</protein>
<dbReference type="EMBL" id="BAAAMK010000001">
    <property type="protein sequence ID" value="GAA1940950.1"/>
    <property type="molecule type" value="Genomic_DNA"/>
</dbReference>
<reference evidence="3" key="1">
    <citation type="journal article" date="2019" name="Int. J. Syst. Evol. Microbiol.">
        <title>The Global Catalogue of Microorganisms (GCM) 10K type strain sequencing project: providing services to taxonomists for standard genome sequencing and annotation.</title>
        <authorList>
            <consortium name="The Broad Institute Genomics Platform"/>
            <consortium name="The Broad Institute Genome Sequencing Center for Infectious Disease"/>
            <person name="Wu L."/>
            <person name="Ma J."/>
        </authorList>
    </citation>
    <scope>NUCLEOTIDE SEQUENCE [LARGE SCALE GENOMIC DNA]</scope>
    <source>
        <strain evidence="3">JCM 13584</strain>
    </source>
</reference>